<keyword evidence="2" id="KW-1185">Reference proteome</keyword>
<dbReference type="EMBL" id="JBFRYA010000008">
    <property type="protein sequence ID" value="MEX1669462.1"/>
    <property type="molecule type" value="Genomic_DNA"/>
</dbReference>
<dbReference type="InterPro" id="IPR043038">
    <property type="entry name" value="VbhA_sf"/>
</dbReference>
<evidence type="ECO:0000313" key="1">
    <source>
        <dbReference type="EMBL" id="MEX1669462.1"/>
    </source>
</evidence>
<evidence type="ECO:0000313" key="2">
    <source>
        <dbReference type="Proteomes" id="UP001557485"/>
    </source>
</evidence>
<comment type="caution">
    <text evidence="1">The sequence shown here is derived from an EMBL/GenBank/DDBJ whole genome shotgun (WGS) entry which is preliminary data.</text>
</comment>
<dbReference type="RefSeq" id="WP_368381724.1">
    <property type="nucleotide sequence ID" value="NZ_JBFRYA010000008.1"/>
</dbReference>
<organism evidence="1 2">
    <name type="scientific">Zhongshania guokunii</name>
    <dbReference type="NCBI Taxonomy" id="641783"/>
    <lineage>
        <taxon>Bacteria</taxon>
        <taxon>Pseudomonadati</taxon>
        <taxon>Pseudomonadota</taxon>
        <taxon>Gammaproteobacteria</taxon>
        <taxon>Cellvibrionales</taxon>
        <taxon>Spongiibacteraceae</taxon>
        <taxon>Zhongshania</taxon>
    </lineage>
</organism>
<dbReference type="CDD" id="cd11586">
    <property type="entry name" value="VbhA_like"/>
    <property type="match status" value="1"/>
</dbReference>
<name>A0ABV3U834_9GAMM</name>
<sequence>MTKRLSQKSIAFKVEQIIGSMNLSGGSAPPEMRETVRRIVSGELKGNEVRRQLVEKYRNLD</sequence>
<dbReference type="Proteomes" id="UP001557485">
    <property type="component" value="Unassembled WGS sequence"/>
</dbReference>
<dbReference type="Gene3D" id="1.10.8.1050">
    <property type="entry name" value="Antitoxin VbhA-like"/>
    <property type="match status" value="1"/>
</dbReference>
<dbReference type="InterPro" id="IPR033788">
    <property type="entry name" value="VbhA-like"/>
</dbReference>
<reference evidence="1 2" key="1">
    <citation type="journal article" date="2011" name="Int. J. Syst. Evol. Microbiol.">
        <title>Zhongshania antarctica gen. nov., sp. nov. and Zhongshania guokunii sp. nov., gammaproteobacteria respectively isolated from coastal attached (fast) ice and surface seawater of the Antarctic.</title>
        <authorList>
            <person name="Li H.J."/>
            <person name="Zhang X.Y."/>
            <person name="Chen C.X."/>
            <person name="Zhang Y.J."/>
            <person name="Gao Z.M."/>
            <person name="Yu Y."/>
            <person name="Chen X.L."/>
            <person name="Chen B."/>
            <person name="Zhang Y.Z."/>
        </authorList>
    </citation>
    <scope>NUCLEOTIDE SEQUENCE [LARGE SCALE GENOMIC DNA]</scope>
    <source>
        <strain evidence="1 2">ZS6-22T</strain>
    </source>
</reference>
<accession>A0ABV3U834</accession>
<protein>
    <submittedName>
        <fullName evidence="1">Antitoxin VbhA family protein</fullName>
    </submittedName>
</protein>
<proteinExistence type="predicted"/>
<gene>
    <name evidence="1" type="ORF">AB4876_11110</name>
</gene>